<proteinExistence type="predicted"/>
<name>A0A2N5HEW7_9BACI</name>
<protein>
    <submittedName>
        <fullName evidence="1">Uncharacterized protein</fullName>
    </submittedName>
</protein>
<gene>
    <name evidence="1" type="ORF">CVD27_12870</name>
</gene>
<evidence type="ECO:0000313" key="1">
    <source>
        <dbReference type="EMBL" id="PLS04045.1"/>
    </source>
</evidence>
<dbReference type="RefSeq" id="WP_101648309.1">
    <property type="nucleotide sequence ID" value="NZ_PGVE01000048.1"/>
</dbReference>
<dbReference type="Proteomes" id="UP000234950">
    <property type="component" value="Unassembled WGS sequence"/>
</dbReference>
<keyword evidence="2" id="KW-1185">Reference proteome</keyword>
<comment type="caution">
    <text evidence="1">The sequence shown here is derived from an EMBL/GenBank/DDBJ whole genome shotgun (WGS) entry which is preliminary data.</text>
</comment>
<dbReference type="OrthoDB" id="2936024at2"/>
<accession>A0A2N5HEW7</accession>
<organism evidence="1 2">
    <name type="scientific">Neobacillus cucumis</name>
    <dbReference type="NCBI Taxonomy" id="1740721"/>
    <lineage>
        <taxon>Bacteria</taxon>
        <taxon>Bacillati</taxon>
        <taxon>Bacillota</taxon>
        <taxon>Bacilli</taxon>
        <taxon>Bacillales</taxon>
        <taxon>Bacillaceae</taxon>
        <taxon>Neobacillus</taxon>
    </lineage>
</organism>
<evidence type="ECO:0000313" key="2">
    <source>
        <dbReference type="Proteomes" id="UP000234950"/>
    </source>
</evidence>
<reference evidence="1 2" key="1">
    <citation type="submission" date="2017-11" db="EMBL/GenBank/DDBJ databases">
        <title>Comparitive Functional Genomics of Dry Heat Resistant strains isolated from the Viking Spacecraft.</title>
        <authorList>
            <person name="Seuylemezian A."/>
            <person name="Cooper K."/>
            <person name="Vaishampayan P."/>
        </authorList>
    </citation>
    <scope>NUCLEOTIDE SEQUENCE [LARGE SCALE GENOMIC DNA]</scope>
    <source>
        <strain evidence="1 2">V32-6</strain>
    </source>
</reference>
<sequence length="63" mass="7476">MKQNKFVDPKVTREEMVKVLVKGLGRSLTDIEAKKLFWLSETFYETRGVILDIFKELVERQED</sequence>
<dbReference type="AlphaFoldDB" id="A0A2N5HEW7"/>
<dbReference type="EMBL" id="PGVE01000048">
    <property type="protein sequence ID" value="PLS04045.1"/>
    <property type="molecule type" value="Genomic_DNA"/>
</dbReference>